<dbReference type="NCBIfam" id="TIGR02273">
    <property type="entry name" value="16S_RimM"/>
    <property type="match status" value="1"/>
</dbReference>
<protein>
    <recommendedName>
        <fullName evidence="5">Ribosome maturation factor RimM</fullName>
    </recommendedName>
</protein>
<dbReference type="EMBL" id="BNAG01000001">
    <property type="protein sequence ID" value="GHE56892.1"/>
    <property type="molecule type" value="Genomic_DNA"/>
</dbReference>
<comment type="subcellular location">
    <subcellularLocation>
        <location evidence="5">Cytoplasm</location>
    </subcellularLocation>
</comment>
<evidence type="ECO:0000256" key="3">
    <source>
        <dbReference type="ARBA" id="ARBA00022552"/>
    </source>
</evidence>
<dbReference type="Gene3D" id="2.30.30.240">
    <property type="entry name" value="PRC-barrel domain"/>
    <property type="match status" value="1"/>
</dbReference>
<dbReference type="InterPro" id="IPR036976">
    <property type="entry name" value="RimM_N_sf"/>
</dbReference>
<evidence type="ECO:0000259" key="7">
    <source>
        <dbReference type="Pfam" id="PF24986"/>
    </source>
</evidence>
<dbReference type="Pfam" id="PF01782">
    <property type="entry name" value="RimM"/>
    <property type="match status" value="1"/>
</dbReference>
<dbReference type="SUPFAM" id="SSF50447">
    <property type="entry name" value="Translation proteins"/>
    <property type="match status" value="1"/>
</dbReference>
<keyword evidence="3 5" id="KW-0698">rRNA processing</keyword>
<dbReference type="PANTHER" id="PTHR33692:SF1">
    <property type="entry name" value="RIBOSOME MATURATION FACTOR RIMM"/>
    <property type="match status" value="1"/>
</dbReference>
<proteinExistence type="inferred from homology"/>
<comment type="domain">
    <text evidence="5">The PRC barrel domain binds ribosomal protein uS19.</text>
</comment>
<comment type="function">
    <text evidence="5">An accessory protein needed during the final step in the assembly of 30S ribosomal subunit, possibly for assembly of the head region. Essential for efficient processing of 16S rRNA. May be needed both before and after RbfA during the maturation of 16S rRNA. It has affinity for free ribosomal 30S subunits but not for 70S ribosomes.</text>
</comment>
<evidence type="ECO:0000313" key="8">
    <source>
        <dbReference type="EMBL" id="GHE56892.1"/>
    </source>
</evidence>
<feature type="domain" description="Ribosome maturation factor RimM PRC barrel" evidence="7">
    <location>
        <begin position="102"/>
        <end position="169"/>
    </location>
</feature>
<sequence>MTLDDCFQLGYIIKPHGLKGELQLFLDVDSPSDYRNLESVFVRKGQQLVPFFIESLQVGPTKAIVAFEDIVSLEQAEELRGLELYLPLSFLPAAGANEFYLHEIEGFIVVNQEGQPLGAINNIVESGPQLIFVIENEEGVEILLPYQKQLLIRIDRENKEIHLTVPEGLVEVYTNPTDEN</sequence>
<gene>
    <name evidence="5 8" type="primary">rimM</name>
    <name evidence="8" type="ORF">GCM10011340_09830</name>
</gene>
<dbReference type="InterPro" id="IPR011961">
    <property type="entry name" value="RimM"/>
</dbReference>
<comment type="caution">
    <text evidence="8">The sequence shown here is derived from an EMBL/GenBank/DDBJ whole genome shotgun (WGS) entry which is preliminary data.</text>
</comment>
<keyword evidence="1 5" id="KW-0963">Cytoplasm</keyword>
<dbReference type="PANTHER" id="PTHR33692">
    <property type="entry name" value="RIBOSOME MATURATION FACTOR RIMM"/>
    <property type="match status" value="1"/>
</dbReference>
<evidence type="ECO:0000259" key="6">
    <source>
        <dbReference type="Pfam" id="PF01782"/>
    </source>
</evidence>
<evidence type="ECO:0000313" key="9">
    <source>
        <dbReference type="Proteomes" id="UP000658258"/>
    </source>
</evidence>
<feature type="domain" description="RimM N-terminal" evidence="6">
    <location>
        <begin position="9"/>
        <end position="87"/>
    </location>
</feature>
<dbReference type="HAMAP" id="MF_00014">
    <property type="entry name" value="Ribosome_mat_RimM"/>
    <property type="match status" value="1"/>
</dbReference>
<dbReference type="Proteomes" id="UP000658258">
    <property type="component" value="Unassembled WGS sequence"/>
</dbReference>
<dbReference type="InterPro" id="IPR002676">
    <property type="entry name" value="RimM_N"/>
</dbReference>
<accession>A0ABQ3I4M4</accession>
<keyword evidence="4 5" id="KW-0143">Chaperone</keyword>
<dbReference type="Gene3D" id="2.40.30.60">
    <property type="entry name" value="RimM"/>
    <property type="match status" value="1"/>
</dbReference>
<dbReference type="Pfam" id="PF24986">
    <property type="entry name" value="PRC_RimM"/>
    <property type="match status" value="1"/>
</dbReference>
<dbReference type="InterPro" id="IPR009000">
    <property type="entry name" value="Transl_B-barrel_sf"/>
</dbReference>
<name>A0ABQ3I4M4_9BACT</name>
<dbReference type="RefSeq" id="WP_189629066.1">
    <property type="nucleotide sequence ID" value="NZ_BNAG01000001.1"/>
</dbReference>
<keyword evidence="9" id="KW-1185">Reference proteome</keyword>
<comment type="subunit">
    <text evidence="5">Binds ribosomal protein uS19.</text>
</comment>
<dbReference type="InterPro" id="IPR056792">
    <property type="entry name" value="PRC_RimM"/>
</dbReference>
<evidence type="ECO:0000256" key="1">
    <source>
        <dbReference type="ARBA" id="ARBA00022490"/>
    </source>
</evidence>
<dbReference type="InterPro" id="IPR011033">
    <property type="entry name" value="PRC_barrel-like_sf"/>
</dbReference>
<reference evidence="9" key="1">
    <citation type="journal article" date="2019" name="Int. J. Syst. Evol. Microbiol.">
        <title>The Global Catalogue of Microorganisms (GCM) 10K type strain sequencing project: providing services to taxonomists for standard genome sequencing and annotation.</title>
        <authorList>
            <consortium name="The Broad Institute Genomics Platform"/>
            <consortium name="The Broad Institute Genome Sequencing Center for Infectious Disease"/>
            <person name="Wu L."/>
            <person name="Ma J."/>
        </authorList>
    </citation>
    <scope>NUCLEOTIDE SEQUENCE [LARGE SCALE GENOMIC DNA]</scope>
    <source>
        <strain evidence="9">CGMCC 1.15111</strain>
    </source>
</reference>
<evidence type="ECO:0000256" key="5">
    <source>
        <dbReference type="HAMAP-Rule" id="MF_00014"/>
    </source>
</evidence>
<organism evidence="8 9">
    <name type="scientific">Roseivirga thermotolerans</name>
    <dbReference type="NCBI Taxonomy" id="1758176"/>
    <lineage>
        <taxon>Bacteria</taxon>
        <taxon>Pseudomonadati</taxon>
        <taxon>Bacteroidota</taxon>
        <taxon>Cytophagia</taxon>
        <taxon>Cytophagales</taxon>
        <taxon>Roseivirgaceae</taxon>
        <taxon>Roseivirga</taxon>
    </lineage>
</organism>
<comment type="similarity">
    <text evidence="5">Belongs to the RimM family.</text>
</comment>
<evidence type="ECO:0000256" key="2">
    <source>
        <dbReference type="ARBA" id="ARBA00022517"/>
    </source>
</evidence>
<keyword evidence="2 5" id="KW-0690">Ribosome biogenesis</keyword>
<evidence type="ECO:0000256" key="4">
    <source>
        <dbReference type="ARBA" id="ARBA00023186"/>
    </source>
</evidence>
<dbReference type="SUPFAM" id="SSF50346">
    <property type="entry name" value="PRC-barrel domain"/>
    <property type="match status" value="1"/>
</dbReference>